<evidence type="ECO:0000313" key="12">
    <source>
        <dbReference type="Proteomes" id="UP000755667"/>
    </source>
</evidence>
<dbReference type="HAMAP" id="MF_00006">
    <property type="entry name" value="Arg_succ_lyase"/>
    <property type="match status" value="1"/>
</dbReference>
<dbReference type="InterPro" id="IPR008948">
    <property type="entry name" value="L-Aspartase-like"/>
</dbReference>
<comment type="pathway">
    <text evidence="2 7">Amino-acid biosynthesis; L-arginine biosynthesis; L-arginine from L-ornithine and carbamoyl phosphate: step 3/3.</text>
</comment>
<dbReference type="OrthoDB" id="9769623at2"/>
<proteinExistence type="inferred from homology"/>
<name>A0A9Q2PBH6_9RHOB</name>
<reference evidence="10 13" key="1">
    <citation type="submission" date="2021-01" db="EMBL/GenBank/DDBJ databases">
        <title>Diatom-associated Roseobacters Show Island Model of Population Structure.</title>
        <authorList>
            <person name="Qu L."/>
            <person name="Feng X."/>
            <person name="Chen Y."/>
            <person name="Li L."/>
            <person name="Wang X."/>
            <person name="Hu Z."/>
            <person name="Wang H."/>
            <person name="Luo H."/>
        </authorList>
    </citation>
    <scope>NUCLEOTIDE SEQUENCE</scope>
    <source>
        <strain evidence="11 13">CC28-63</strain>
        <strain evidence="10">CC28-69</strain>
    </source>
</reference>
<dbReference type="FunFam" id="1.10.40.30:FF:000001">
    <property type="entry name" value="Argininosuccinate lyase"/>
    <property type="match status" value="1"/>
</dbReference>
<dbReference type="Pfam" id="PF00206">
    <property type="entry name" value="Lyase_1"/>
    <property type="match status" value="1"/>
</dbReference>
<dbReference type="SUPFAM" id="SSF48557">
    <property type="entry name" value="L-aspartase-like"/>
    <property type="match status" value="1"/>
</dbReference>
<dbReference type="EMBL" id="JAFBXE010000006">
    <property type="protein sequence ID" value="MBM2412777.1"/>
    <property type="molecule type" value="Genomic_DNA"/>
</dbReference>
<accession>A0A9Q2PBH6</accession>
<evidence type="ECO:0000256" key="3">
    <source>
        <dbReference type="ARBA" id="ARBA00012338"/>
    </source>
</evidence>
<evidence type="ECO:0000256" key="2">
    <source>
        <dbReference type="ARBA" id="ARBA00004941"/>
    </source>
</evidence>
<comment type="catalytic activity">
    <reaction evidence="1 7">
        <text>2-(N(omega)-L-arginino)succinate = fumarate + L-arginine</text>
        <dbReference type="Rhea" id="RHEA:24020"/>
        <dbReference type="ChEBI" id="CHEBI:29806"/>
        <dbReference type="ChEBI" id="CHEBI:32682"/>
        <dbReference type="ChEBI" id="CHEBI:57472"/>
        <dbReference type="EC" id="4.3.2.1"/>
    </reaction>
</comment>
<keyword evidence="4 7" id="KW-0055">Arginine biosynthesis</keyword>
<comment type="similarity">
    <text evidence="7">Belongs to the lyase 1 family. Argininosuccinate lyase subfamily.</text>
</comment>
<sequence length="463" mass="50157">MSDKSSNQMWGGRFAAGPDAIMEAINASIGFDKRMASQDIAGSRAHAAMLAAQGIVTPSDAEAMREGLLTVLSEIETGEFAFSTALEDIHMNVEARLKEVIGEPAGRLHTGRSRNDQVATDFRLWVRDQLDAAVSGLEALMRALLAQAEAGADWVMPGFTHLQTAQPVTWGHHMMAYVEMFARDLSRVRDARERMNESPLGAAALAGTSFPIDREMTAEALGFDRPMANSLDAVSDRDFALEFLSVASISAMHLSRFAEELVIWSSAQFRFVTLSDRFSTGSSIMPQKKNPDAAELIRAKVGRIFGANVALMMVMKGLPLAYSKDMQEDKEQVFDAADNWMLALAAMEGMVKDMTGNRANLEAAASAGFSTATDLADWLVRTLGLPFRDAHHVTGSLVALAEQKGCDLPDLSLEDMQSVHAAITADVFDVLGVHNSVASRTSFGGTAPVRVREQIALWKEVLG</sequence>
<feature type="domain" description="Argininosuccinate lyase C-terminal" evidence="9">
    <location>
        <begin position="369"/>
        <end position="438"/>
    </location>
</feature>
<dbReference type="Gene3D" id="1.10.40.30">
    <property type="entry name" value="Fumarase/aspartase (C-terminal domain)"/>
    <property type="match status" value="1"/>
</dbReference>
<evidence type="ECO:0000256" key="5">
    <source>
        <dbReference type="ARBA" id="ARBA00022605"/>
    </source>
</evidence>
<dbReference type="Gene3D" id="1.10.275.10">
    <property type="entry name" value="Fumarase/aspartase (N-terminal domain)"/>
    <property type="match status" value="1"/>
</dbReference>
<dbReference type="GO" id="GO:0004056">
    <property type="term" value="F:argininosuccinate lyase activity"/>
    <property type="evidence" value="ECO:0007669"/>
    <property type="project" value="UniProtKB-UniRule"/>
</dbReference>
<evidence type="ECO:0000259" key="8">
    <source>
        <dbReference type="Pfam" id="PF00206"/>
    </source>
</evidence>
<dbReference type="GO" id="GO:0005829">
    <property type="term" value="C:cytosol"/>
    <property type="evidence" value="ECO:0007669"/>
    <property type="project" value="TreeGrafter"/>
</dbReference>
<keyword evidence="5 7" id="KW-0028">Amino-acid biosynthesis</keyword>
<keyword evidence="6 7" id="KW-0456">Lyase</keyword>
<comment type="subcellular location">
    <subcellularLocation>
        <location evidence="7">Cytoplasm</location>
    </subcellularLocation>
</comment>
<dbReference type="PANTHER" id="PTHR43814">
    <property type="entry name" value="ARGININOSUCCINATE LYASE"/>
    <property type="match status" value="1"/>
</dbReference>
<feature type="domain" description="Fumarate lyase N-terminal" evidence="8">
    <location>
        <begin position="12"/>
        <end position="306"/>
    </location>
</feature>
<dbReference type="CDD" id="cd01359">
    <property type="entry name" value="Argininosuccinate_lyase"/>
    <property type="match status" value="1"/>
</dbReference>
<dbReference type="PRINTS" id="PR00149">
    <property type="entry name" value="FUMRATELYASE"/>
</dbReference>
<dbReference type="InterPro" id="IPR024083">
    <property type="entry name" value="Fumarase/histidase_N"/>
</dbReference>
<evidence type="ECO:0000313" key="10">
    <source>
        <dbReference type="EMBL" id="MBM2412777.1"/>
    </source>
</evidence>
<evidence type="ECO:0000313" key="11">
    <source>
        <dbReference type="EMBL" id="MBM2417445.1"/>
    </source>
</evidence>
<dbReference type="GO" id="GO:0042450">
    <property type="term" value="P:L-arginine biosynthetic process via ornithine"/>
    <property type="evidence" value="ECO:0007669"/>
    <property type="project" value="UniProtKB-UniRule"/>
</dbReference>
<dbReference type="GeneID" id="62639152"/>
<organism evidence="10 12">
    <name type="scientific">Marivita cryptomonadis</name>
    <dbReference type="NCBI Taxonomy" id="505252"/>
    <lineage>
        <taxon>Bacteria</taxon>
        <taxon>Pseudomonadati</taxon>
        <taxon>Pseudomonadota</taxon>
        <taxon>Alphaproteobacteria</taxon>
        <taxon>Rhodobacterales</taxon>
        <taxon>Roseobacteraceae</taxon>
        <taxon>Marivita</taxon>
    </lineage>
</organism>
<dbReference type="PANTHER" id="PTHR43814:SF1">
    <property type="entry name" value="ARGININOSUCCINATE LYASE"/>
    <property type="match status" value="1"/>
</dbReference>
<dbReference type="Gene3D" id="1.20.200.10">
    <property type="entry name" value="Fumarase/aspartase (Central domain)"/>
    <property type="match status" value="1"/>
</dbReference>
<dbReference type="InterPro" id="IPR000362">
    <property type="entry name" value="Fumarate_lyase_fam"/>
</dbReference>
<evidence type="ECO:0000256" key="6">
    <source>
        <dbReference type="ARBA" id="ARBA00023239"/>
    </source>
</evidence>
<evidence type="ECO:0000313" key="13">
    <source>
        <dbReference type="Proteomes" id="UP000809440"/>
    </source>
</evidence>
<keyword evidence="13" id="KW-1185">Reference proteome</keyword>
<evidence type="ECO:0000256" key="4">
    <source>
        <dbReference type="ARBA" id="ARBA00022571"/>
    </source>
</evidence>
<dbReference type="PROSITE" id="PS00163">
    <property type="entry name" value="FUMARATE_LYASES"/>
    <property type="match status" value="1"/>
</dbReference>
<dbReference type="RefSeq" id="WP_085627448.1">
    <property type="nucleotide sequence ID" value="NZ_JAFBWU010000006.1"/>
</dbReference>
<gene>
    <name evidence="7 10" type="primary">argH</name>
    <name evidence="10" type="ORF">JQX41_10720</name>
    <name evidence="11" type="ORF">JQX48_10725</name>
</gene>
<dbReference type="Proteomes" id="UP000809440">
    <property type="component" value="Unassembled WGS sequence"/>
</dbReference>
<dbReference type="InterPro" id="IPR029419">
    <property type="entry name" value="Arg_succ_lyase_C"/>
</dbReference>
<dbReference type="EC" id="4.3.2.1" evidence="3 7"/>
<evidence type="ECO:0000259" key="9">
    <source>
        <dbReference type="Pfam" id="PF14698"/>
    </source>
</evidence>
<evidence type="ECO:0000256" key="1">
    <source>
        <dbReference type="ARBA" id="ARBA00000985"/>
    </source>
</evidence>
<protein>
    <recommendedName>
        <fullName evidence="3 7">Argininosuccinate lyase</fullName>
        <shortName evidence="7">ASAL</shortName>
        <ecNumber evidence="3 7">4.3.2.1</ecNumber>
    </recommendedName>
    <alternativeName>
        <fullName evidence="7">Arginosuccinase</fullName>
    </alternativeName>
</protein>
<dbReference type="FunFam" id="1.10.275.10:FF:000002">
    <property type="entry name" value="Argininosuccinate lyase"/>
    <property type="match status" value="1"/>
</dbReference>
<comment type="caution">
    <text evidence="10">The sequence shown here is derived from an EMBL/GenBank/DDBJ whole genome shotgun (WGS) entry which is preliminary data.</text>
</comment>
<dbReference type="EMBL" id="JAFBXF010000006">
    <property type="protein sequence ID" value="MBM2417445.1"/>
    <property type="molecule type" value="Genomic_DNA"/>
</dbReference>
<dbReference type="InterPro" id="IPR022761">
    <property type="entry name" value="Fumarate_lyase_N"/>
</dbReference>
<dbReference type="Pfam" id="PF14698">
    <property type="entry name" value="ASL_C2"/>
    <property type="match status" value="1"/>
</dbReference>
<dbReference type="Proteomes" id="UP000755667">
    <property type="component" value="Unassembled WGS sequence"/>
</dbReference>
<dbReference type="PRINTS" id="PR00145">
    <property type="entry name" value="ARGSUCLYASE"/>
</dbReference>
<dbReference type="AlphaFoldDB" id="A0A9Q2PBH6"/>
<dbReference type="InterPro" id="IPR020557">
    <property type="entry name" value="Fumarate_lyase_CS"/>
</dbReference>
<dbReference type="NCBIfam" id="TIGR00838">
    <property type="entry name" value="argH"/>
    <property type="match status" value="1"/>
</dbReference>
<dbReference type="FunFam" id="1.20.200.10:FF:000015">
    <property type="entry name" value="argininosuccinate lyase isoform X2"/>
    <property type="match status" value="1"/>
</dbReference>
<keyword evidence="7" id="KW-0963">Cytoplasm</keyword>
<dbReference type="InterPro" id="IPR009049">
    <property type="entry name" value="Argininosuccinate_lyase"/>
</dbReference>
<evidence type="ECO:0000256" key="7">
    <source>
        <dbReference type="HAMAP-Rule" id="MF_00006"/>
    </source>
</evidence>